<name>A0A1E3PLF2_9ASCO</name>
<gene>
    <name evidence="8" type="ORF">NADFUDRAFT_11512</name>
</gene>
<dbReference type="GO" id="GO:0061723">
    <property type="term" value="P:glycophagy"/>
    <property type="evidence" value="ECO:0007669"/>
    <property type="project" value="TreeGrafter"/>
</dbReference>
<dbReference type="GO" id="GO:0097352">
    <property type="term" value="P:autophagosome maturation"/>
    <property type="evidence" value="ECO:0007669"/>
    <property type="project" value="TreeGrafter"/>
</dbReference>
<feature type="non-terminal residue" evidence="8">
    <location>
        <position position="1"/>
    </location>
</feature>
<evidence type="ECO:0000256" key="5">
    <source>
        <dbReference type="ARBA" id="ARBA00022786"/>
    </source>
</evidence>
<dbReference type="EMBL" id="KV454409">
    <property type="protein sequence ID" value="ODQ65667.1"/>
    <property type="molecule type" value="Genomic_DNA"/>
</dbReference>
<feature type="non-terminal residue" evidence="8">
    <location>
        <position position="94"/>
    </location>
</feature>
<dbReference type="SUPFAM" id="SSF54236">
    <property type="entry name" value="Ubiquitin-like"/>
    <property type="match status" value="1"/>
</dbReference>
<dbReference type="GO" id="GO:0015031">
    <property type="term" value="P:protein transport"/>
    <property type="evidence" value="ECO:0007669"/>
    <property type="project" value="UniProtKB-KW"/>
</dbReference>
<accession>A0A1E3PLF2</accession>
<comment type="subcellular location">
    <subcellularLocation>
        <location evidence="1 7">Preautophagosomal structure membrane</location>
        <topology evidence="1 7">Peripheral membrane protein</topology>
    </subcellularLocation>
</comment>
<evidence type="ECO:0000313" key="8">
    <source>
        <dbReference type="EMBL" id="ODQ65667.1"/>
    </source>
</evidence>
<dbReference type="GO" id="GO:0034274">
    <property type="term" value="C:Atg12-Atg5-Atg16 complex"/>
    <property type="evidence" value="ECO:0007669"/>
    <property type="project" value="TreeGrafter"/>
</dbReference>
<dbReference type="GO" id="GO:0034045">
    <property type="term" value="C:phagophore assembly site membrane"/>
    <property type="evidence" value="ECO:0007669"/>
    <property type="project" value="UniProtKB-SubCell"/>
</dbReference>
<dbReference type="InterPro" id="IPR029071">
    <property type="entry name" value="Ubiquitin-like_domsf"/>
</dbReference>
<dbReference type="GO" id="GO:0000421">
    <property type="term" value="C:autophagosome membrane"/>
    <property type="evidence" value="ECO:0007669"/>
    <property type="project" value="TreeGrafter"/>
</dbReference>
<keyword evidence="6 7" id="KW-0072">Autophagy</keyword>
<dbReference type="GO" id="GO:0034727">
    <property type="term" value="P:piecemeal microautophagy of the nucleus"/>
    <property type="evidence" value="ECO:0007669"/>
    <property type="project" value="TreeGrafter"/>
</dbReference>
<evidence type="ECO:0000256" key="2">
    <source>
        <dbReference type="ARBA" id="ARBA00007778"/>
    </source>
</evidence>
<evidence type="ECO:0000256" key="1">
    <source>
        <dbReference type="ARBA" id="ARBA00004623"/>
    </source>
</evidence>
<dbReference type="GO" id="GO:0000045">
    <property type="term" value="P:autophagosome assembly"/>
    <property type="evidence" value="ECO:0007669"/>
    <property type="project" value="InterPro"/>
</dbReference>
<keyword evidence="7" id="KW-0472">Membrane</keyword>
<sequence length="94" mass="10571">DRKIAIRFRPIGGAPALVNVGLCRISANERWSAVIKFLSRRLLPSRDRNRTETVFCYIANSFAPSPDSQVGNVFDSYQIDDELMVSYCLVQAFG</sequence>
<dbReference type="OrthoDB" id="10003551at2759"/>
<reference evidence="8 9" key="1">
    <citation type="journal article" date="2016" name="Proc. Natl. Acad. Sci. U.S.A.">
        <title>Comparative genomics of biotechnologically important yeasts.</title>
        <authorList>
            <person name="Riley R."/>
            <person name="Haridas S."/>
            <person name="Wolfe K.H."/>
            <person name="Lopes M.R."/>
            <person name="Hittinger C.T."/>
            <person name="Goeker M."/>
            <person name="Salamov A.A."/>
            <person name="Wisecaver J.H."/>
            <person name="Long T.M."/>
            <person name="Calvey C.H."/>
            <person name="Aerts A.L."/>
            <person name="Barry K.W."/>
            <person name="Choi C."/>
            <person name="Clum A."/>
            <person name="Coughlan A.Y."/>
            <person name="Deshpande S."/>
            <person name="Douglass A.P."/>
            <person name="Hanson S.J."/>
            <person name="Klenk H.-P."/>
            <person name="LaButti K.M."/>
            <person name="Lapidus A."/>
            <person name="Lindquist E.A."/>
            <person name="Lipzen A.M."/>
            <person name="Meier-Kolthoff J.P."/>
            <person name="Ohm R.A."/>
            <person name="Otillar R.P."/>
            <person name="Pangilinan J.L."/>
            <person name="Peng Y."/>
            <person name="Rokas A."/>
            <person name="Rosa C.A."/>
            <person name="Scheuner C."/>
            <person name="Sibirny A.A."/>
            <person name="Slot J.C."/>
            <person name="Stielow J.B."/>
            <person name="Sun H."/>
            <person name="Kurtzman C.P."/>
            <person name="Blackwell M."/>
            <person name="Grigoriev I.V."/>
            <person name="Jeffries T.W."/>
        </authorList>
    </citation>
    <scope>NUCLEOTIDE SEQUENCE [LARGE SCALE GENOMIC DNA]</scope>
    <source>
        <strain evidence="8 9">DSM 6958</strain>
    </source>
</reference>
<dbReference type="PANTHER" id="PTHR13385:SF0">
    <property type="entry name" value="UBIQUITIN-LIKE PROTEIN ATG12"/>
    <property type="match status" value="1"/>
</dbReference>
<evidence type="ECO:0000256" key="6">
    <source>
        <dbReference type="ARBA" id="ARBA00023006"/>
    </source>
</evidence>
<dbReference type="Proteomes" id="UP000095009">
    <property type="component" value="Unassembled WGS sequence"/>
</dbReference>
<dbReference type="Gene3D" id="3.10.20.90">
    <property type="entry name" value="Phosphatidylinositol 3-kinase Catalytic Subunit, Chain A, domain 1"/>
    <property type="match status" value="1"/>
</dbReference>
<evidence type="ECO:0000256" key="4">
    <source>
        <dbReference type="ARBA" id="ARBA00022499"/>
    </source>
</evidence>
<dbReference type="AlphaFoldDB" id="A0A1E3PLF2"/>
<proteinExistence type="inferred from homology"/>
<keyword evidence="9" id="KW-1185">Reference proteome</keyword>
<dbReference type="STRING" id="857566.A0A1E3PLF2"/>
<comment type="subunit">
    <text evidence="7">Forms a conjugate with ATG5.</text>
</comment>
<comment type="similarity">
    <text evidence="2 7">Belongs to the ATG12 family.</text>
</comment>
<organism evidence="8 9">
    <name type="scientific">Nadsonia fulvescens var. elongata DSM 6958</name>
    <dbReference type="NCBI Taxonomy" id="857566"/>
    <lineage>
        <taxon>Eukaryota</taxon>
        <taxon>Fungi</taxon>
        <taxon>Dikarya</taxon>
        <taxon>Ascomycota</taxon>
        <taxon>Saccharomycotina</taxon>
        <taxon>Dipodascomycetes</taxon>
        <taxon>Dipodascales</taxon>
        <taxon>Dipodascales incertae sedis</taxon>
        <taxon>Nadsonia</taxon>
    </lineage>
</organism>
<keyword evidence="5 7" id="KW-0833">Ubl conjugation pathway</keyword>
<evidence type="ECO:0000313" key="9">
    <source>
        <dbReference type="Proteomes" id="UP000095009"/>
    </source>
</evidence>
<comment type="function">
    <text evidence="7">Ubiquitin-like protein involved in cytoplasm to vacuole transport (Cvt), autophagy vesicles formation, mitophagy, and nucleophagy.</text>
</comment>
<evidence type="ECO:0000256" key="3">
    <source>
        <dbReference type="ARBA" id="ARBA00015875"/>
    </source>
</evidence>
<protein>
    <recommendedName>
        <fullName evidence="3 7">Ubiquitin-like protein ATG12</fullName>
    </recommendedName>
</protein>
<dbReference type="InterPro" id="IPR007242">
    <property type="entry name" value="Atg12"/>
</dbReference>
<dbReference type="GO" id="GO:0000422">
    <property type="term" value="P:autophagy of mitochondrion"/>
    <property type="evidence" value="ECO:0007669"/>
    <property type="project" value="TreeGrafter"/>
</dbReference>
<dbReference type="Pfam" id="PF04110">
    <property type="entry name" value="APG12"/>
    <property type="match status" value="1"/>
</dbReference>
<evidence type="ECO:0000256" key="7">
    <source>
        <dbReference type="RuleBase" id="RU361201"/>
    </source>
</evidence>
<dbReference type="GO" id="GO:0019776">
    <property type="term" value="F:Atg8-family ligase activity"/>
    <property type="evidence" value="ECO:0007669"/>
    <property type="project" value="TreeGrafter"/>
</dbReference>
<keyword evidence="7" id="KW-0653">Protein transport</keyword>
<keyword evidence="4 7" id="KW-1017">Isopeptide bond</keyword>
<dbReference type="PANTHER" id="PTHR13385">
    <property type="entry name" value="AUTOPHAGY PROTEIN 12"/>
    <property type="match status" value="1"/>
</dbReference>
<keyword evidence="7" id="KW-0813">Transport</keyword>
<dbReference type="CDD" id="cd01612">
    <property type="entry name" value="Ubl_ATG12"/>
    <property type="match status" value="1"/>
</dbReference>